<sequence length="185" mass="20611">MTPPRQKRLRHEQRSEILRRLKAGEGVSRLAREFGTSQPAISQIKARGVRPAKATTSAGAAIAVRVSPVEIEALSRFKARYGFESNSDAMRSLLRMAVGLLEFEQPDGDEIEAVATELHKIGVNVNQIALAANRGRTDLVQQQWSAIDDLRRSLPEIRSHLKAVVDEQRRRGTRLYEKYAGVGDV</sequence>
<dbReference type="RefSeq" id="WP_311761270.1">
    <property type="nucleotide sequence ID" value="NZ_JAVRQI010000019.1"/>
</dbReference>
<name>A0ABU3EJ84_9RHOB</name>
<dbReference type="Proteomes" id="UP001251085">
    <property type="component" value="Unassembled WGS sequence"/>
</dbReference>
<protein>
    <submittedName>
        <fullName evidence="2">Plasmid mobilization relaxosome protein MobC</fullName>
    </submittedName>
</protein>
<accession>A0ABU3EJ84</accession>
<dbReference type="Pfam" id="PF05713">
    <property type="entry name" value="MobC"/>
    <property type="match status" value="1"/>
</dbReference>
<comment type="caution">
    <text evidence="2">The sequence shown here is derived from an EMBL/GenBank/DDBJ whole genome shotgun (WGS) entry which is preliminary data.</text>
</comment>
<keyword evidence="3" id="KW-1185">Reference proteome</keyword>
<dbReference type="InterPro" id="IPR008687">
    <property type="entry name" value="MobC"/>
</dbReference>
<dbReference type="EMBL" id="JAVRQI010000019">
    <property type="protein sequence ID" value="MDT1064180.1"/>
    <property type="molecule type" value="Genomic_DNA"/>
</dbReference>
<evidence type="ECO:0000259" key="1">
    <source>
        <dbReference type="Pfam" id="PF05713"/>
    </source>
</evidence>
<reference evidence="3" key="1">
    <citation type="submission" date="2023-07" db="EMBL/GenBank/DDBJ databases">
        <title>Characterization of two Paracoccaceae strains isolated from Phycosphere and proposal of Xinfangfangia lacusdiani sp. nov.</title>
        <authorList>
            <person name="Deng Y."/>
            <person name="Zhang Y.Q."/>
        </authorList>
    </citation>
    <scope>NUCLEOTIDE SEQUENCE [LARGE SCALE GENOMIC DNA]</scope>
    <source>
        <strain evidence="3">CPCC 101403</strain>
    </source>
</reference>
<feature type="domain" description="Bacterial mobilisation" evidence="1">
    <location>
        <begin position="117"/>
        <end position="154"/>
    </location>
</feature>
<evidence type="ECO:0000313" key="3">
    <source>
        <dbReference type="Proteomes" id="UP001251085"/>
    </source>
</evidence>
<proteinExistence type="predicted"/>
<evidence type="ECO:0000313" key="2">
    <source>
        <dbReference type="EMBL" id="MDT1064180.1"/>
    </source>
</evidence>
<organism evidence="2 3">
    <name type="scientific">Paracoccus broussonetiae</name>
    <dbReference type="NCBI Taxonomy" id="3075834"/>
    <lineage>
        <taxon>Bacteria</taxon>
        <taxon>Pseudomonadati</taxon>
        <taxon>Pseudomonadota</taxon>
        <taxon>Alphaproteobacteria</taxon>
        <taxon>Rhodobacterales</taxon>
        <taxon>Paracoccaceae</taxon>
        <taxon>Paracoccus</taxon>
    </lineage>
</organism>
<gene>
    <name evidence="2" type="primary">mobC</name>
    <name evidence="2" type="ORF">RM190_20120</name>
</gene>